<evidence type="ECO:0000313" key="1">
    <source>
        <dbReference type="EMBL" id="OJH36117.1"/>
    </source>
</evidence>
<protein>
    <recommendedName>
        <fullName evidence="3">Type IV toxin-antitoxin system AbiEi family antitoxin domain-containing protein</fullName>
    </recommendedName>
</protein>
<dbReference type="AlphaFoldDB" id="A0A1L9B1H8"/>
<dbReference type="Pfam" id="PF19570">
    <property type="entry name" value="DUF6088"/>
    <property type="match status" value="1"/>
</dbReference>
<evidence type="ECO:0008006" key="3">
    <source>
        <dbReference type="Google" id="ProtNLM"/>
    </source>
</evidence>
<dbReference type="OrthoDB" id="3181392at2"/>
<keyword evidence="2" id="KW-1185">Reference proteome</keyword>
<reference evidence="2" key="1">
    <citation type="submission" date="2016-11" db="EMBL/GenBank/DDBJ databases">
        <authorList>
            <person name="Shukria A."/>
            <person name="Stevens D.C."/>
        </authorList>
    </citation>
    <scope>NUCLEOTIDE SEQUENCE [LARGE SCALE GENOMIC DNA]</scope>
    <source>
        <strain evidence="2">Cbfe23</strain>
    </source>
</reference>
<evidence type="ECO:0000313" key="2">
    <source>
        <dbReference type="Proteomes" id="UP000182229"/>
    </source>
</evidence>
<accession>A0A1L9B1H8</accession>
<comment type="caution">
    <text evidence="1">The sequence shown here is derived from an EMBL/GenBank/DDBJ whole genome shotgun (WGS) entry which is preliminary data.</text>
</comment>
<sequence>MATLAESIMKEASKRAEGTPLLAKEFLHLGSRAAVDQALSRLARQGRLMRASRGVYVRPVETRFGVRPPSVPKVVEALAQLKGEQLAPHGAATANALGMTTQVPVRTVYLTSGRSRRLRLGAQEVELRHAPAWQLALPNQTAGQIIRALAWLGPKEGRERLSSLGKKLSPSELQELAAARAQLPAWMAQQVGAFVNA</sequence>
<organism evidence="1 2">
    <name type="scientific">Cystobacter ferrugineus</name>
    <dbReference type="NCBI Taxonomy" id="83449"/>
    <lineage>
        <taxon>Bacteria</taxon>
        <taxon>Pseudomonadati</taxon>
        <taxon>Myxococcota</taxon>
        <taxon>Myxococcia</taxon>
        <taxon>Myxococcales</taxon>
        <taxon>Cystobacterineae</taxon>
        <taxon>Archangiaceae</taxon>
        <taxon>Cystobacter</taxon>
    </lineage>
</organism>
<name>A0A1L9B1H8_9BACT</name>
<reference evidence="1 2" key="2">
    <citation type="submission" date="2016-12" db="EMBL/GenBank/DDBJ databases">
        <title>Draft Genome Sequence of Cystobacter ferrugineus Strain Cbfe23.</title>
        <authorList>
            <person name="Akbar S."/>
            <person name="Dowd S.E."/>
            <person name="Stevens D.C."/>
        </authorList>
    </citation>
    <scope>NUCLEOTIDE SEQUENCE [LARGE SCALE GENOMIC DNA]</scope>
    <source>
        <strain evidence="1 2">Cbfe23</strain>
    </source>
</reference>
<proteinExistence type="predicted"/>
<gene>
    <name evidence="1" type="ORF">BON30_33645</name>
</gene>
<dbReference type="EMBL" id="MPIN01000011">
    <property type="protein sequence ID" value="OJH36117.1"/>
    <property type="molecule type" value="Genomic_DNA"/>
</dbReference>
<dbReference type="RefSeq" id="WP_071902608.1">
    <property type="nucleotide sequence ID" value="NZ_MPIN01000011.1"/>
</dbReference>
<dbReference type="InterPro" id="IPR045738">
    <property type="entry name" value="DUF6088"/>
</dbReference>
<dbReference type="Proteomes" id="UP000182229">
    <property type="component" value="Unassembled WGS sequence"/>
</dbReference>